<proteinExistence type="inferred from homology"/>
<protein>
    <recommendedName>
        <fullName evidence="1">DNA repair protein rad9</fullName>
    </recommendedName>
</protein>
<keyword evidence="4" id="KW-1185">Reference proteome</keyword>
<feature type="compositionally biased region" description="Low complexity" evidence="2">
    <location>
        <begin position="341"/>
        <end position="351"/>
    </location>
</feature>
<dbReference type="GO" id="GO:0030896">
    <property type="term" value="C:checkpoint clamp complex"/>
    <property type="evidence" value="ECO:0007669"/>
    <property type="project" value="UniProtKB-UniRule"/>
</dbReference>
<dbReference type="EMBL" id="LASV01000061">
    <property type="protein sequence ID" value="KKA24498.1"/>
    <property type="molecule type" value="Genomic_DNA"/>
</dbReference>
<feature type="region of interest" description="Disordered" evidence="2">
    <location>
        <begin position="388"/>
        <end position="452"/>
    </location>
</feature>
<keyword evidence="1" id="KW-0227">DNA damage</keyword>
<feature type="region of interest" description="Disordered" evidence="2">
    <location>
        <begin position="294"/>
        <end position="367"/>
    </location>
</feature>
<comment type="function">
    <text evidence="1">Acts in DNA repair and mutagenesis. Involved in promoting resistance to ionizing radiation and UV light, as well as regulating cell cycle progression after irradiation.</text>
</comment>
<dbReference type="PANTHER" id="PTHR15237:SF0">
    <property type="entry name" value="CELL CYCLE CHECKPOINT CONTROL PROTEIN"/>
    <property type="match status" value="1"/>
</dbReference>
<dbReference type="GO" id="GO:0000076">
    <property type="term" value="P:DNA replication checkpoint signaling"/>
    <property type="evidence" value="ECO:0007669"/>
    <property type="project" value="TreeGrafter"/>
</dbReference>
<dbReference type="Pfam" id="PF04139">
    <property type="entry name" value="Rad9"/>
    <property type="match status" value="1"/>
</dbReference>
<dbReference type="PIRSF" id="PIRSF009303">
    <property type="entry name" value="Cell_cycle_RAD9"/>
    <property type="match status" value="1"/>
</dbReference>
<dbReference type="GO" id="GO:0006281">
    <property type="term" value="P:DNA repair"/>
    <property type="evidence" value="ECO:0007669"/>
    <property type="project" value="UniProtKB-UniRule"/>
</dbReference>
<dbReference type="GO" id="GO:0071479">
    <property type="term" value="P:cellular response to ionizing radiation"/>
    <property type="evidence" value="ECO:0007669"/>
    <property type="project" value="TreeGrafter"/>
</dbReference>
<dbReference type="Proteomes" id="UP000053958">
    <property type="component" value="Unassembled WGS sequence"/>
</dbReference>
<organism evidence="3 4">
    <name type="scientific">Rasamsonia emersonii (strain ATCC 16479 / CBS 393.64 / IMI 116815)</name>
    <dbReference type="NCBI Taxonomy" id="1408163"/>
    <lineage>
        <taxon>Eukaryota</taxon>
        <taxon>Fungi</taxon>
        <taxon>Dikarya</taxon>
        <taxon>Ascomycota</taxon>
        <taxon>Pezizomycotina</taxon>
        <taxon>Eurotiomycetes</taxon>
        <taxon>Eurotiomycetidae</taxon>
        <taxon>Eurotiales</taxon>
        <taxon>Trichocomaceae</taxon>
        <taxon>Rasamsonia</taxon>
    </lineage>
</organism>
<evidence type="ECO:0000313" key="3">
    <source>
        <dbReference type="EMBL" id="KKA24498.1"/>
    </source>
</evidence>
<dbReference type="InterPro" id="IPR007268">
    <property type="entry name" value="Rad9/Ddc1"/>
</dbReference>
<dbReference type="Gene3D" id="3.70.10.10">
    <property type="match status" value="1"/>
</dbReference>
<comment type="caution">
    <text evidence="3">The sequence shown here is derived from an EMBL/GenBank/DDBJ whole genome shotgun (WGS) entry which is preliminary data.</text>
</comment>
<accession>A0A0F4Z3M7</accession>
<sequence>MATLSFSLDPGALLRLHDALFCLSKFSESVSIEAEYDLLRLSALNTAKTAYAAFVFDADKFFSRFSFNIRRNANRAARNQSADRFSCQIYIKALLSVFKGRTAESRGKDKDTAIERCDVELHDTPDQAECRLVIKMICGQGVVKSYKLTYEPVTVQHAVFDRARSRNQWTIESKFLREIIEHFSSSAEQLDIYPDGGKAIFTSFTTKVTDGKEILKQPVHTSVAIDTNDFEEFMVEDGLHVAVSVKDFKAAVIHADTVKTSITARYTRPCRPLQLAYETEGISMEFTLMTRGEVDDDDTQHSSRAASQLSARPAAQAQPVSVNSSKNNTSARDQMPPPPNRSAQPSAQAAARKPEAPPSAVPRPSAYVDFDNLFVPEDDDRQWDEHNYEEDAEDTLGWDANADTGGFDAQGNHENEPVPAHGGQQEKATVEDEPAIPPTQRISQIRDLGLFD</sequence>
<evidence type="ECO:0000256" key="1">
    <source>
        <dbReference type="PIRNR" id="PIRNR009303"/>
    </source>
</evidence>
<gene>
    <name evidence="3" type="ORF">T310_1527</name>
</gene>
<dbReference type="OrthoDB" id="60092at2759"/>
<reference evidence="3 4" key="1">
    <citation type="submission" date="2015-04" db="EMBL/GenBank/DDBJ databases">
        <authorList>
            <person name="Heijne W.H."/>
            <person name="Fedorova N.D."/>
            <person name="Nierman W.C."/>
            <person name="Vollebregt A.W."/>
            <person name="Zhao Z."/>
            <person name="Wu L."/>
            <person name="Kumar M."/>
            <person name="Stam H."/>
            <person name="van den Berg M.A."/>
            <person name="Pel H.J."/>
        </authorList>
    </citation>
    <scope>NUCLEOTIDE SEQUENCE [LARGE SCALE GENOMIC DNA]</scope>
    <source>
        <strain evidence="3 4">CBS 393.64</strain>
    </source>
</reference>
<name>A0A0F4Z3M7_RASE3</name>
<dbReference type="RefSeq" id="XP_013331110.1">
    <property type="nucleotide sequence ID" value="XM_013475656.1"/>
</dbReference>
<feature type="compositionally biased region" description="Polar residues" evidence="2">
    <location>
        <begin position="318"/>
        <end position="332"/>
    </location>
</feature>
<dbReference type="GeneID" id="25313878"/>
<dbReference type="GO" id="GO:0031573">
    <property type="term" value="P:mitotic intra-S DNA damage checkpoint signaling"/>
    <property type="evidence" value="ECO:0007669"/>
    <property type="project" value="TreeGrafter"/>
</dbReference>
<dbReference type="InterPro" id="IPR026584">
    <property type="entry name" value="Rad9"/>
</dbReference>
<dbReference type="PANTHER" id="PTHR15237">
    <property type="entry name" value="DNA REPAIR PROTEIN RAD9"/>
    <property type="match status" value="1"/>
</dbReference>
<evidence type="ECO:0000313" key="4">
    <source>
        <dbReference type="Proteomes" id="UP000053958"/>
    </source>
</evidence>
<dbReference type="AlphaFoldDB" id="A0A0F4Z3M7"/>
<dbReference type="STRING" id="1408163.A0A0F4Z3M7"/>
<comment type="similarity">
    <text evidence="1">Belongs to the rad9 family.</text>
</comment>
<evidence type="ECO:0000256" key="2">
    <source>
        <dbReference type="SAM" id="MobiDB-lite"/>
    </source>
</evidence>